<keyword evidence="4" id="KW-0540">Nuclease</keyword>
<dbReference type="GO" id="GO:0004519">
    <property type="term" value="F:endonuclease activity"/>
    <property type="evidence" value="ECO:0007669"/>
    <property type="project" value="UniProtKB-KW"/>
</dbReference>
<dbReference type="GO" id="GO:0004222">
    <property type="term" value="F:metalloendopeptidase activity"/>
    <property type="evidence" value="ECO:0007669"/>
    <property type="project" value="TreeGrafter"/>
</dbReference>
<proteinExistence type="predicted"/>
<dbReference type="EMBL" id="JACBZR010000002">
    <property type="protein sequence ID" value="NYI81218.1"/>
    <property type="molecule type" value="Genomic_DNA"/>
</dbReference>
<comment type="caution">
    <text evidence="4">The sequence shown here is derived from an EMBL/GenBank/DDBJ whole genome shotgun (WGS) entry which is preliminary data.</text>
</comment>
<dbReference type="InterPro" id="IPR050570">
    <property type="entry name" value="Cell_wall_metabolism_enzyme"/>
</dbReference>
<organism evidence="4 5">
    <name type="scientific">Nocardioides panzhihuensis</name>
    <dbReference type="NCBI Taxonomy" id="860243"/>
    <lineage>
        <taxon>Bacteria</taxon>
        <taxon>Bacillati</taxon>
        <taxon>Actinomycetota</taxon>
        <taxon>Actinomycetes</taxon>
        <taxon>Propionibacteriales</taxon>
        <taxon>Nocardioidaceae</taxon>
        <taxon>Nocardioides</taxon>
    </lineage>
</organism>
<dbReference type="Gene3D" id="3.60.10.10">
    <property type="entry name" value="Endonuclease/exonuclease/phosphatase"/>
    <property type="match status" value="1"/>
</dbReference>
<dbReference type="InterPro" id="IPR016047">
    <property type="entry name" value="M23ase_b-sheet_dom"/>
</dbReference>
<dbReference type="PANTHER" id="PTHR21666:SF270">
    <property type="entry name" value="MUREIN HYDROLASE ACTIVATOR ENVC"/>
    <property type="match status" value="1"/>
</dbReference>
<dbReference type="AlphaFoldDB" id="A0A7Z0DT73"/>
<dbReference type="Pfam" id="PF03372">
    <property type="entry name" value="Exo_endo_phos"/>
    <property type="match status" value="1"/>
</dbReference>
<keyword evidence="1" id="KW-1133">Transmembrane helix</keyword>
<dbReference type="Gene3D" id="2.70.70.10">
    <property type="entry name" value="Glucose Permease (Domain IIA)"/>
    <property type="match status" value="1"/>
</dbReference>
<accession>A0A7Z0DT73</accession>
<evidence type="ECO:0000313" key="4">
    <source>
        <dbReference type="EMBL" id="NYI81218.1"/>
    </source>
</evidence>
<sequence>MAQLGAKPIIGAGTAGLVLVVFVVVMLLTPAGQEAAACGPGVNTALGTLPASSASGKVRVAQANIPQRSGMGGYRTSMSRLLSVEPDFITLNEQAGRSMDQILSAAPGYAGFRSDDAGPRGQQGQALDTAVLWRADTWEQVSAGRVQVVEGDRVSYNGAVRTWNRYATWALLANDAGEMVSVVSVHHMTNPAKYGPDRPRRAQLYGQGMDALAGLITTLGAKGPVLVGGDFNVSANQRESWAAPAKMSALGYKSYAKAVDFVFYPAAQGATSTRSWSGPMISDHPWIAAEIDLAEPGEQPSAAPAADTAAGLPKVSGLDGEQLRNAAAIIAAAQAKNVYAGYPDGLPARAWAIGVMTAIGESGLRVLDYGDAVGPDSRGLFQQRGNGSWGSYNDRMDPTTSATNFFKAMVKVDQWETMTPTQVAHSTQRNADPNHYTKYWDQAVAVTAALKGSSVVAALGTLNSPMCTEPVMGLAGDGTYVYPVPASLIGSDRRNYGQSGSNWAHVHTGTDFSVACGTPVYAVNAGRVIHKPTSWGGPNMIGVTDGQVTTWYAHMQAADVGNGQSVAAGQQIGRVGSEGNSTGCHLHLEVRTPASSPGVIDGAQNPTTWLAKNAGSNAA</sequence>
<dbReference type="InterPro" id="IPR005135">
    <property type="entry name" value="Endo/exonuclease/phosphatase"/>
</dbReference>
<dbReference type="SUPFAM" id="SSF51261">
    <property type="entry name" value="Duplicated hybrid motif"/>
    <property type="match status" value="1"/>
</dbReference>
<keyword evidence="4" id="KW-0255">Endonuclease</keyword>
<keyword evidence="4" id="KW-0378">Hydrolase</keyword>
<evidence type="ECO:0000259" key="2">
    <source>
        <dbReference type="Pfam" id="PF01551"/>
    </source>
</evidence>
<keyword evidence="1" id="KW-0472">Membrane</keyword>
<feature type="domain" description="Endonuclease/exonuclease/phosphatase" evidence="3">
    <location>
        <begin position="81"/>
        <end position="284"/>
    </location>
</feature>
<dbReference type="GO" id="GO:0004527">
    <property type="term" value="F:exonuclease activity"/>
    <property type="evidence" value="ECO:0007669"/>
    <property type="project" value="UniProtKB-KW"/>
</dbReference>
<feature type="domain" description="M23ase beta-sheet core" evidence="2">
    <location>
        <begin position="506"/>
        <end position="592"/>
    </location>
</feature>
<dbReference type="InterPro" id="IPR036691">
    <property type="entry name" value="Endo/exonu/phosph_ase_sf"/>
</dbReference>
<name>A0A7Z0DT73_9ACTN</name>
<keyword evidence="4" id="KW-0269">Exonuclease</keyword>
<dbReference type="SUPFAM" id="SSF56219">
    <property type="entry name" value="DNase I-like"/>
    <property type="match status" value="1"/>
</dbReference>
<dbReference type="CDD" id="cd12797">
    <property type="entry name" value="M23_peptidase"/>
    <property type="match status" value="1"/>
</dbReference>
<protein>
    <submittedName>
        <fullName evidence="4">Endonuclease/exonuclease/phosphatase (EEP) superfamily protein YafD</fullName>
    </submittedName>
</protein>
<keyword evidence="5" id="KW-1185">Reference proteome</keyword>
<dbReference type="RefSeq" id="WP_179661794.1">
    <property type="nucleotide sequence ID" value="NZ_JACBZR010000002.1"/>
</dbReference>
<dbReference type="InterPro" id="IPR011055">
    <property type="entry name" value="Dup_hybrid_motif"/>
</dbReference>
<dbReference type="Pfam" id="PF01551">
    <property type="entry name" value="Peptidase_M23"/>
    <property type="match status" value="1"/>
</dbReference>
<feature type="transmembrane region" description="Helical" evidence="1">
    <location>
        <begin position="9"/>
        <end position="28"/>
    </location>
</feature>
<keyword evidence="1" id="KW-0812">Transmembrane</keyword>
<reference evidence="4 5" key="1">
    <citation type="submission" date="2020-07" db="EMBL/GenBank/DDBJ databases">
        <title>Sequencing the genomes of 1000 actinobacteria strains.</title>
        <authorList>
            <person name="Klenk H.-P."/>
        </authorList>
    </citation>
    <scope>NUCLEOTIDE SEQUENCE [LARGE SCALE GENOMIC DNA]</scope>
    <source>
        <strain evidence="4 5">DSM 26487</strain>
    </source>
</reference>
<dbReference type="Proteomes" id="UP000564496">
    <property type="component" value="Unassembled WGS sequence"/>
</dbReference>
<evidence type="ECO:0000313" key="5">
    <source>
        <dbReference type="Proteomes" id="UP000564496"/>
    </source>
</evidence>
<dbReference type="PANTHER" id="PTHR21666">
    <property type="entry name" value="PEPTIDASE-RELATED"/>
    <property type="match status" value="1"/>
</dbReference>
<evidence type="ECO:0000256" key="1">
    <source>
        <dbReference type="SAM" id="Phobius"/>
    </source>
</evidence>
<evidence type="ECO:0000259" key="3">
    <source>
        <dbReference type="Pfam" id="PF03372"/>
    </source>
</evidence>
<gene>
    <name evidence="4" type="ORF">BJ988_005926</name>
</gene>